<name>A0A6L4WV25_9BACT</name>
<gene>
    <name evidence="3" type="ORF">GBG18_06645</name>
    <name evidence="2" type="ORF">GBG19_03485</name>
</gene>
<accession>A0A6L4WV25</accession>
<comment type="caution">
    <text evidence="2">The sequence shown here is derived from an EMBL/GenBank/DDBJ whole genome shotgun (WGS) entry which is preliminary data.</text>
</comment>
<evidence type="ECO:0000256" key="1">
    <source>
        <dbReference type="SAM" id="Phobius"/>
    </source>
</evidence>
<keyword evidence="1" id="KW-0812">Transmembrane</keyword>
<sequence length="125" mass="14497">MKLISCPECENQILERMGTICPKCGHTVGYFNESEKRPKYGKFFALSVFLPFLSFLIIIISSINKISFIFGVIFFLYVAYKSCPYLHKELFITKFEGIFFWGVWILVNSLLLSMIYNVLNKLALV</sequence>
<evidence type="ECO:0000313" key="5">
    <source>
        <dbReference type="Proteomes" id="UP000472839"/>
    </source>
</evidence>
<dbReference type="Proteomes" id="UP000472839">
    <property type="component" value="Unassembled WGS sequence"/>
</dbReference>
<evidence type="ECO:0000313" key="4">
    <source>
        <dbReference type="Proteomes" id="UP000461010"/>
    </source>
</evidence>
<dbReference type="AlphaFoldDB" id="A0A6L4WV25"/>
<evidence type="ECO:0000313" key="3">
    <source>
        <dbReference type="EMBL" id="KAB7891536.1"/>
    </source>
</evidence>
<reference evidence="4 5" key="1">
    <citation type="submission" date="2019-10" db="EMBL/GenBank/DDBJ databases">
        <title>Poseidonibacter ostreae sp. nov., isolated from the gut of the Ostrea denselamellosa.</title>
        <authorList>
            <person name="Choi A."/>
        </authorList>
    </citation>
    <scope>NUCLEOTIDE SEQUENCE [LARGE SCALE GENOMIC DNA]</scope>
    <source>
        <strain evidence="2 5">SJOD-M-33</strain>
        <strain evidence="3 4">SJOD-M-5</strain>
    </source>
</reference>
<dbReference type="RefSeq" id="WP_152189561.1">
    <property type="nucleotide sequence ID" value="NZ_WFKI01000011.1"/>
</dbReference>
<protein>
    <recommendedName>
        <fullName evidence="6">Zinc ribbon domain-containing protein</fullName>
    </recommendedName>
</protein>
<feature type="transmembrane region" description="Helical" evidence="1">
    <location>
        <begin position="43"/>
        <end position="60"/>
    </location>
</feature>
<dbReference type="Proteomes" id="UP000461010">
    <property type="component" value="Unassembled WGS sequence"/>
</dbReference>
<dbReference type="EMBL" id="WFKJ01000016">
    <property type="protein sequence ID" value="KAB7891536.1"/>
    <property type="molecule type" value="Genomic_DNA"/>
</dbReference>
<proteinExistence type="predicted"/>
<keyword evidence="1" id="KW-0472">Membrane</keyword>
<evidence type="ECO:0008006" key="6">
    <source>
        <dbReference type="Google" id="ProtNLM"/>
    </source>
</evidence>
<evidence type="ECO:0000313" key="2">
    <source>
        <dbReference type="EMBL" id="KAB7890303.1"/>
    </source>
</evidence>
<keyword evidence="4" id="KW-1185">Reference proteome</keyword>
<dbReference type="EMBL" id="WFKK01000006">
    <property type="protein sequence ID" value="KAB7890303.1"/>
    <property type="molecule type" value="Genomic_DNA"/>
</dbReference>
<feature type="transmembrane region" description="Helical" evidence="1">
    <location>
        <begin position="98"/>
        <end position="119"/>
    </location>
</feature>
<organism evidence="2 5">
    <name type="scientific">Poseidonibacter ostreae</name>
    <dbReference type="NCBI Taxonomy" id="2654171"/>
    <lineage>
        <taxon>Bacteria</taxon>
        <taxon>Pseudomonadati</taxon>
        <taxon>Campylobacterota</taxon>
        <taxon>Epsilonproteobacteria</taxon>
        <taxon>Campylobacterales</taxon>
        <taxon>Arcobacteraceae</taxon>
        <taxon>Poseidonibacter</taxon>
    </lineage>
</organism>
<keyword evidence="1" id="KW-1133">Transmembrane helix</keyword>